<dbReference type="SUPFAM" id="SSF53474">
    <property type="entry name" value="alpha/beta-Hydrolases"/>
    <property type="match status" value="1"/>
</dbReference>
<dbReference type="AlphaFoldDB" id="A0A137NS70"/>
<dbReference type="OrthoDB" id="438440at2759"/>
<dbReference type="InterPro" id="IPR029058">
    <property type="entry name" value="AB_hydrolase_fold"/>
</dbReference>
<keyword evidence="3" id="KW-0378">Hydrolase</keyword>
<keyword evidence="4" id="KW-1185">Reference proteome</keyword>
<dbReference type="Pfam" id="PF01764">
    <property type="entry name" value="Lipase_3"/>
    <property type="match status" value="1"/>
</dbReference>
<dbReference type="EMBL" id="KQ964851">
    <property type="protein sequence ID" value="KXN65587.1"/>
    <property type="molecule type" value="Genomic_DNA"/>
</dbReference>
<evidence type="ECO:0000313" key="3">
    <source>
        <dbReference type="EMBL" id="KXN65587.1"/>
    </source>
</evidence>
<dbReference type="InterPro" id="IPR051218">
    <property type="entry name" value="Sec_MonoDiacylglyc_Lipase"/>
</dbReference>
<feature type="signal peptide" evidence="1">
    <location>
        <begin position="1"/>
        <end position="16"/>
    </location>
</feature>
<dbReference type="CDD" id="cd00519">
    <property type="entry name" value="Lipase_3"/>
    <property type="match status" value="1"/>
</dbReference>
<feature type="chain" id="PRO_5007294048" evidence="1">
    <location>
        <begin position="17"/>
        <end position="326"/>
    </location>
</feature>
<name>A0A137NS70_CONC2</name>
<dbReference type="Gene3D" id="3.40.50.1820">
    <property type="entry name" value="alpha/beta hydrolase"/>
    <property type="match status" value="1"/>
</dbReference>
<accession>A0A137NS70</accession>
<dbReference type="GO" id="GO:0016787">
    <property type="term" value="F:hydrolase activity"/>
    <property type="evidence" value="ECO:0007669"/>
    <property type="project" value="UniProtKB-KW"/>
</dbReference>
<evidence type="ECO:0000259" key="2">
    <source>
        <dbReference type="Pfam" id="PF01764"/>
    </source>
</evidence>
<protein>
    <submittedName>
        <fullName evidence="3">Alpha/beta-hydrolase</fullName>
    </submittedName>
</protein>
<dbReference type="PANTHER" id="PTHR45856:SF25">
    <property type="entry name" value="FUNGAL LIPASE-LIKE DOMAIN-CONTAINING PROTEIN"/>
    <property type="match status" value="1"/>
</dbReference>
<organism evidence="3 4">
    <name type="scientific">Conidiobolus coronatus (strain ATCC 28846 / CBS 209.66 / NRRL 28638)</name>
    <name type="common">Delacroixia coronata</name>
    <dbReference type="NCBI Taxonomy" id="796925"/>
    <lineage>
        <taxon>Eukaryota</taxon>
        <taxon>Fungi</taxon>
        <taxon>Fungi incertae sedis</taxon>
        <taxon>Zoopagomycota</taxon>
        <taxon>Entomophthoromycotina</taxon>
        <taxon>Entomophthoromycetes</taxon>
        <taxon>Entomophthorales</taxon>
        <taxon>Ancylistaceae</taxon>
        <taxon>Conidiobolus</taxon>
    </lineage>
</organism>
<dbReference type="GO" id="GO:0006629">
    <property type="term" value="P:lipid metabolic process"/>
    <property type="evidence" value="ECO:0007669"/>
    <property type="project" value="InterPro"/>
</dbReference>
<proteinExistence type="predicted"/>
<sequence>MKFINLVLFSAVTALASKPPVKQTEDSELYNSLDHAIKEYIKKNNGTKFDDHVPSNISIDKAAAPASKITNEAEARGFIKYAGAAYCGKDSVLKWNCANCNGYAAGASEAVYFSDEDTNTAGYLAVNKGKSLIVLGYRGTKNIENWLHNIDISFTKANLPSPYQDANIHTGFITMCNALYPASLAAFKNAIAKYPNYKVVFTGHSLGGALATLTAFKLAQAGVISWNKVNLLSYGQPRVGNPKFAQFLNSKAMTATRVTAYADLVAISPGRTFGYEHNQHNMHINEDGKTVKCSIYEEDENCISDHIIPSIDAHFNFWDQRMNSKC</sequence>
<dbReference type="PANTHER" id="PTHR45856">
    <property type="entry name" value="ALPHA/BETA-HYDROLASES SUPERFAMILY PROTEIN"/>
    <property type="match status" value="1"/>
</dbReference>
<dbReference type="Proteomes" id="UP000070444">
    <property type="component" value="Unassembled WGS sequence"/>
</dbReference>
<gene>
    <name evidence="3" type="ORF">CONCODRAFT_44385</name>
</gene>
<dbReference type="InterPro" id="IPR002921">
    <property type="entry name" value="Fungal_lipase-type"/>
</dbReference>
<evidence type="ECO:0000256" key="1">
    <source>
        <dbReference type="SAM" id="SignalP"/>
    </source>
</evidence>
<dbReference type="OMA" id="GCEVHDG"/>
<keyword evidence="1" id="KW-0732">Signal</keyword>
<reference evidence="3 4" key="1">
    <citation type="journal article" date="2015" name="Genome Biol. Evol.">
        <title>Phylogenomic analyses indicate that early fungi evolved digesting cell walls of algal ancestors of land plants.</title>
        <authorList>
            <person name="Chang Y."/>
            <person name="Wang S."/>
            <person name="Sekimoto S."/>
            <person name="Aerts A.L."/>
            <person name="Choi C."/>
            <person name="Clum A."/>
            <person name="LaButti K.M."/>
            <person name="Lindquist E.A."/>
            <person name="Yee Ngan C."/>
            <person name="Ohm R.A."/>
            <person name="Salamov A.A."/>
            <person name="Grigoriev I.V."/>
            <person name="Spatafora J.W."/>
            <person name="Berbee M.L."/>
        </authorList>
    </citation>
    <scope>NUCLEOTIDE SEQUENCE [LARGE SCALE GENOMIC DNA]</scope>
    <source>
        <strain evidence="3 4">NRRL 28638</strain>
    </source>
</reference>
<feature type="domain" description="Fungal lipase-type" evidence="2">
    <location>
        <begin position="134"/>
        <end position="271"/>
    </location>
</feature>
<evidence type="ECO:0000313" key="4">
    <source>
        <dbReference type="Proteomes" id="UP000070444"/>
    </source>
</evidence>